<reference evidence="2" key="1">
    <citation type="journal article" date="2023" name="G3 (Bethesda)">
        <title>A reference genome for the long-term kleptoplast-retaining sea slug Elysia crispata morphotype clarki.</title>
        <authorList>
            <person name="Eastman K.E."/>
            <person name="Pendleton A.L."/>
            <person name="Shaikh M.A."/>
            <person name="Suttiyut T."/>
            <person name="Ogas R."/>
            <person name="Tomko P."/>
            <person name="Gavelis G."/>
            <person name="Widhalm J.R."/>
            <person name="Wisecaver J.H."/>
        </authorList>
    </citation>
    <scope>NUCLEOTIDE SEQUENCE</scope>
    <source>
        <strain evidence="2">ECLA1</strain>
    </source>
</reference>
<name>A0AAE0YG92_9GAST</name>
<sequence length="153" mass="17591">MIVKIFSIFFLNLKSAESCRFINDPFCTIRTVTFVYSLRSLSSVWGRPFALQAISRGAAWLREAKLGTIVDICTSARGRFHWLEKTKICRGPRLRAFKDNQNCMGLGTDYEKSITEEEKEEGKRAKEYTASIKNGGRFIGEKMVKNARHEERQ</sequence>
<keyword evidence="1" id="KW-0732">Signal</keyword>
<comment type="caution">
    <text evidence="2">The sequence shown here is derived from an EMBL/GenBank/DDBJ whole genome shotgun (WGS) entry which is preliminary data.</text>
</comment>
<evidence type="ECO:0000313" key="2">
    <source>
        <dbReference type="EMBL" id="KAK3744405.1"/>
    </source>
</evidence>
<feature type="chain" id="PRO_5042295869" evidence="1">
    <location>
        <begin position="19"/>
        <end position="153"/>
    </location>
</feature>
<dbReference type="EMBL" id="JAWDGP010006262">
    <property type="protein sequence ID" value="KAK3744405.1"/>
    <property type="molecule type" value="Genomic_DNA"/>
</dbReference>
<feature type="signal peptide" evidence="1">
    <location>
        <begin position="1"/>
        <end position="18"/>
    </location>
</feature>
<gene>
    <name evidence="2" type="ORF">RRG08_020989</name>
</gene>
<dbReference type="AlphaFoldDB" id="A0AAE0YG92"/>
<accession>A0AAE0YG92</accession>
<dbReference type="Proteomes" id="UP001283361">
    <property type="component" value="Unassembled WGS sequence"/>
</dbReference>
<protein>
    <submittedName>
        <fullName evidence="2">Uncharacterized protein</fullName>
    </submittedName>
</protein>
<keyword evidence="3" id="KW-1185">Reference proteome</keyword>
<organism evidence="2 3">
    <name type="scientific">Elysia crispata</name>
    <name type="common">lettuce slug</name>
    <dbReference type="NCBI Taxonomy" id="231223"/>
    <lineage>
        <taxon>Eukaryota</taxon>
        <taxon>Metazoa</taxon>
        <taxon>Spiralia</taxon>
        <taxon>Lophotrochozoa</taxon>
        <taxon>Mollusca</taxon>
        <taxon>Gastropoda</taxon>
        <taxon>Heterobranchia</taxon>
        <taxon>Euthyneura</taxon>
        <taxon>Panpulmonata</taxon>
        <taxon>Sacoglossa</taxon>
        <taxon>Placobranchoidea</taxon>
        <taxon>Plakobranchidae</taxon>
        <taxon>Elysia</taxon>
    </lineage>
</organism>
<evidence type="ECO:0000256" key="1">
    <source>
        <dbReference type="SAM" id="SignalP"/>
    </source>
</evidence>
<evidence type="ECO:0000313" key="3">
    <source>
        <dbReference type="Proteomes" id="UP001283361"/>
    </source>
</evidence>
<proteinExistence type="predicted"/>